<evidence type="ECO:0000313" key="11">
    <source>
        <dbReference type="Proteomes" id="UP000252189"/>
    </source>
</evidence>
<evidence type="ECO:0000256" key="4">
    <source>
        <dbReference type="ARBA" id="ARBA00022741"/>
    </source>
</evidence>
<evidence type="ECO:0000256" key="8">
    <source>
        <dbReference type="SAM" id="Phobius"/>
    </source>
</evidence>
<dbReference type="InterPro" id="IPR035965">
    <property type="entry name" value="PAS-like_dom_sf"/>
</dbReference>
<sequence length="542" mass="58335">MIDPLVFVDTLLVVGLVTAGITAVARRPELGTTGLGVTAGCLAVVAALDVVVRLGVADIETLFSGVRVALFGASMAWLWFAVEHTGRGPELTRRRLFGGTGTAVGLVFATQLPVAVIQYTSTAIVNISATYGSVAGTFLLSQATLKRKLVPLWQGVLLPISGSSLVMIGFVASLTPLQDSIVQNLILATALGSGVPLAVSVFTEAAEDTTKQARLARGVVLGEISEAVIVTDTRGNIIYTNEAARQVFPGTQSRDPFGRDFESVIGVGPDELRDAPVDRELTTENGRRWFEVTHSPMTESNGDATGDIYIFRDVTARRSNQQRRNVLVRLLRHNLRNKVDVIRAHAELLSDQPERGKQIATSARELATTSETVTEMDQLLSQEHIGRERIEIGELTQEVGNLVADDFGGIVTVDAEPVTLYTDREAVRTIVAELVSNGMKHAEMDEPPVRISVRASAEHAVITIEDEGPGIPEQEYAVLGSMEQSQLHHGRGLGIWMVQWIVTRLGGTLSFDADSSGTVVTARLPRGDGKRDAQSNPHPTQD</sequence>
<keyword evidence="8" id="KW-1133">Transmembrane helix</keyword>
<gene>
    <name evidence="10" type="ORF">DU504_17355</name>
</gene>
<proteinExistence type="predicted"/>
<dbReference type="InterPro" id="IPR004358">
    <property type="entry name" value="Sig_transdc_His_kin-like_C"/>
</dbReference>
<comment type="caution">
    <text evidence="10">The sequence shown here is derived from an EMBL/GenBank/DDBJ whole genome shotgun (WGS) entry which is preliminary data.</text>
</comment>
<dbReference type="CDD" id="cd00130">
    <property type="entry name" value="PAS"/>
    <property type="match status" value="1"/>
</dbReference>
<keyword evidence="6" id="KW-0067">ATP-binding</keyword>
<dbReference type="SMART" id="SM00387">
    <property type="entry name" value="HATPase_c"/>
    <property type="match status" value="1"/>
</dbReference>
<feature type="transmembrane region" description="Helical" evidence="8">
    <location>
        <begin position="37"/>
        <end position="56"/>
    </location>
</feature>
<dbReference type="RefSeq" id="WP_114450671.1">
    <property type="nucleotide sequence ID" value="NZ_QPHM01000003.1"/>
</dbReference>
<evidence type="ECO:0000256" key="6">
    <source>
        <dbReference type="ARBA" id="ARBA00022840"/>
    </source>
</evidence>
<evidence type="ECO:0000259" key="9">
    <source>
        <dbReference type="PROSITE" id="PS50109"/>
    </source>
</evidence>
<evidence type="ECO:0000256" key="5">
    <source>
        <dbReference type="ARBA" id="ARBA00022777"/>
    </source>
</evidence>
<feature type="domain" description="Histidine kinase" evidence="9">
    <location>
        <begin position="330"/>
        <end position="528"/>
    </location>
</feature>
<reference evidence="10 11" key="1">
    <citation type="submission" date="2018-07" db="EMBL/GenBank/DDBJ databases">
        <title>Genome sequences of Haloplanus salinus JCM 18368T.</title>
        <authorList>
            <person name="Kim Y.B."/>
            <person name="Roh S.W."/>
        </authorList>
    </citation>
    <scope>NUCLEOTIDE SEQUENCE [LARGE SCALE GENOMIC DNA]</scope>
    <source>
        <strain evidence="10 11">JCM 18368</strain>
    </source>
</reference>
<evidence type="ECO:0000256" key="2">
    <source>
        <dbReference type="ARBA" id="ARBA00012438"/>
    </source>
</evidence>
<dbReference type="InterPro" id="IPR050980">
    <property type="entry name" value="2C_sensor_his_kinase"/>
</dbReference>
<dbReference type="EMBL" id="QPHM01000003">
    <property type="protein sequence ID" value="RCU44497.1"/>
    <property type="molecule type" value="Genomic_DNA"/>
</dbReference>
<feature type="region of interest" description="Disordered" evidence="7">
    <location>
        <begin position="522"/>
        <end position="542"/>
    </location>
</feature>
<evidence type="ECO:0000256" key="3">
    <source>
        <dbReference type="ARBA" id="ARBA00022679"/>
    </source>
</evidence>
<feature type="transmembrane region" description="Helical" evidence="8">
    <location>
        <begin position="6"/>
        <end position="25"/>
    </location>
</feature>
<dbReference type="Pfam" id="PF02518">
    <property type="entry name" value="HATPase_c"/>
    <property type="match status" value="1"/>
</dbReference>
<dbReference type="EC" id="2.7.13.3" evidence="2"/>
<evidence type="ECO:0000313" key="10">
    <source>
        <dbReference type="EMBL" id="RCU44497.1"/>
    </source>
</evidence>
<protein>
    <recommendedName>
        <fullName evidence="2">histidine kinase</fullName>
        <ecNumber evidence="2">2.7.13.3</ecNumber>
    </recommendedName>
</protein>
<comment type="catalytic activity">
    <reaction evidence="1">
        <text>ATP + protein L-histidine = ADP + protein N-phospho-L-histidine.</text>
        <dbReference type="EC" id="2.7.13.3"/>
    </reaction>
</comment>
<feature type="transmembrane region" description="Helical" evidence="8">
    <location>
        <begin position="181"/>
        <end position="202"/>
    </location>
</feature>
<feature type="transmembrane region" description="Helical" evidence="8">
    <location>
        <begin position="152"/>
        <end position="175"/>
    </location>
</feature>
<dbReference type="InterPro" id="IPR005467">
    <property type="entry name" value="His_kinase_dom"/>
</dbReference>
<feature type="transmembrane region" description="Helical" evidence="8">
    <location>
        <begin position="62"/>
        <end position="82"/>
    </location>
</feature>
<evidence type="ECO:0000256" key="1">
    <source>
        <dbReference type="ARBA" id="ARBA00000085"/>
    </source>
</evidence>
<dbReference type="PANTHER" id="PTHR44936:SF10">
    <property type="entry name" value="SENSOR PROTEIN RSTB"/>
    <property type="match status" value="1"/>
</dbReference>
<dbReference type="InterPro" id="IPR000014">
    <property type="entry name" value="PAS"/>
</dbReference>
<dbReference type="Gene3D" id="3.30.450.20">
    <property type="entry name" value="PAS domain"/>
    <property type="match status" value="1"/>
</dbReference>
<accession>A0A368N1S8</accession>
<keyword evidence="5" id="KW-0418">Kinase</keyword>
<keyword evidence="8" id="KW-0472">Membrane</keyword>
<dbReference type="GO" id="GO:0004673">
    <property type="term" value="F:protein histidine kinase activity"/>
    <property type="evidence" value="ECO:0007669"/>
    <property type="project" value="UniProtKB-EC"/>
</dbReference>
<dbReference type="SUPFAM" id="SSF55874">
    <property type="entry name" value="ATPase domain of HSP90 chaperone/DNA topoisomerase II/histidine kinase"/>
    <property type="match status" value="1"/>
</dbReference>
<keyword evidence="4" id="KW-0547">Nucleotide-binding</keyword>
<name>A0A368N1S8_9EURY</name>
<dbReference type="OrthoDB" id="342253at2157"/>
<dbReference type="InterPro" id="IPR036890">
    <property type="entry name" value="HATPase_C_sf"/>
</dbReference>
<keyword evidence="8" id="KW-0812">Transmembrane</keyword>
<dbReference type="Gene3D" id="3.30.565.10">
    <property type="entry name" value="Histidine kinase-like ATPase, C-terminal domain"/>
    <property type="match status" value="1"/>
</dbReference>
<feature type="transmembrane region" description="Helical" evidence="8">
    <location>
        <begin position="94"/>
        <end position="117"/>
    </location>
</feature>
<dbReference type="SUPFAM" id="SSF55785">
    <property type="entry name" value="PYP-like sensor domain (PAS domain)"/>
    <property type="match status" value="1"/>
</dbReference>
<feature type="transmembrane region" description="Helical" evidence="8">
    <location>
        <begin position="123"/>
        <end position="140"/>
    </location>
</feature>
<dbReference type="AlphaFoldDB" id="A0A368N1S8"/>
<organism evidence="10 11">
    <name type="scientific">Haloplanus salinus</name>
    <dbReference type="NCBI Taxonomy" id="1126245"/>
    <lineage>
        <taxon>Archaea</taxon>
        <taxon>Methanobacteriati</taxon>
        <taxon>Methanobacteriota</taxon>
        <taxon>Stenosarchaea group</taxon>
        <taxon>Halobacteria</taxon>
        <taxon>Halobacteriales</taxon>
        <taxon>Haloferacaceae</taxon>
        <taxon>Haloplanus</taxon>
    </lineage>
</organism>
<keyword evidence="3" id="KW-0808">Transferase</keyword>
<dbReference type="GO" id="GO:0005524">
    <property type="term" value="F:ATP binding"/>
    <property type="evidence" value="ECO:0007669"/>
    <property type="project" value="UniProtKB-KW"/>
</dbReference>
<dbReference type="InterPro" id="IPR003594">
    <property type="entry name" value="HATPase_dom"/>
</dbReference>
<keyword evidence="11" id="KW-1185">Reference proteome</keyword>
<dbReference type="PRINTS" id="PR00344">
    <property type="entry name" value="BCTRLSENSOR"/>
</dbReference>
<dbReference type="Proteomes" id="UP000252189">
    <property type="component" value="Unassembled WGS sequence"/>
</dbReference>
<dbReference type="PANTHER" id="PTHR44936">
    <property type="entry name" value="SENSOR PROTEIN CREC"/>
    <property type="match status" value="1"/>
</dbReference>
<evidence type="ECO:0000256" key="7">
    <source>
        <dbReference type="SAM" id="MobiDB-lite"/>
    </source>
</evidence>
<dbReference type="PROSITE" id="PS50109">
    <property type="entry name" value="HIS_KIN"/>
    <property type="match status" value="1"/>
</dbReference>